<evidence type="ECO:0000259" key="5">
    <source>
        <dbReference type="Pfam" id="PF12849"/>
    </source>
</evidence>
<evidence type="ECO:0000256" key="1">
    <source>
        <dbReference type="ARBA" id="ARBA00008725"/>
    </source>
</evidence>
<sequence>MASKCHNIVNGLYRGVISLLLAIGLLFPLEVLATPQATQSASSASSTYQVPAYERKPGVAGKISSVGSDTLANLMTFWSQEFKTLYPQVGFQIQASGSSTAPPALIEGTATIGPMSRELKPSEIRDFTRTHGYPPTVLKVAMDAIAIFVDRRNPLPGMTLEQVDAVFSETQFCGSNTAITNWSQLGVDDIGYRSPIRLYGRNSVSGTYGLFKVMALCDGDFKNTVNEQPGSASVVLSVASGTGAIGYAAYGYKTAGVRALPLGESLDSLIPLSIDTVRNETYPFARFLYLVINKKPGEPLPTLEREFLRYILSQEGQQQVLRDGYFPIREDVLVRQRRLLDE</sequence>
<proteinExistence type="inferred from homology"/>
<dbReference type="SUPFAM" id="SSF53850">
    <property type="entry name" value="Periplasmic binding protein-like II"/>
    <property type="match status" value="1"/>
</dbReference>
<name>A0A6T9XY42_ALTMA</name>
<dbReference type="Pfam" id="PF12849">
    <property type="entry name" value="PBP_like_2"/>
    <property type="match status" value="1"/>
</dbReference>
<dbReference type="GO" id="GO:0005576">
    <property type="term" value="C:extracellular region"/>
    <property type="evidence" value="ECO:0007669"/>
    <property type="project" value="UniProtKB-SubCell"/>
</dbReference>
<dbReference type="Gene3D" id="3.40.190.10">
    <property type="entry name" value="Periplasmic binding protein-like II"/>
    <property type="match status" value="2"/>
</dbReference>
<feature type="domain" description="PBP" evidence="5">
    <location>
        <begin position="58"/>
        <end position="315"/>
    </location>
</feature>
<evidence type="ECO:0000313" key="6">
    <source>
        <dbReference type="EMBL" id="CAB9492731.1"/>
    </source>
</evidence>
<comment type="similarity">
    <text evidence="1 4">Belongs to the PstS family.</text>
</comment>
<comment type="function">
    <text evidence="4">Involved in the system for phosphate transport across the cytoplasmic membrane.</text>
</comment>
<reference evidence="6 7" key="1">
    <citation type="submission" date="2020-06" db="EMBL/GenBank/DDBJ databases">
        <authorList>
            <person name="Duchaud E."/>
        </authorList>
    </citation>
    <scope>NUCLEOTIDE SEQUENCE [LARGE SCALE GENOMIC DNA]</scope>
    <source>
        <strain evidence="6">Alteromonas fortis</strain>
    </source>
</reference>
<dbReference type="PANTHER" id="PTHR30570">
    <property type="entry name" value="PERIPLASMIC PHOSPHATE BINDING COMPONENT OF PHOSPHATE ABC TRANSPORTER"/>
    <property type="match status" value="1"/>
</dbReference>
<dbReference type="NCBIfam" id="TIGR02136">
    <property type="entry name" value="ptsS_2"/>
    <property type="match status" value="1"/>
</dbReference>
<dbReference type="AlphaFoldDB" id="A0A6T9XY42"/>
<dbReference type="InterPro" id="IPR011862">
    <property type="entry name" value="Phos-bd"/>
</dbReference>
<organism evidence="6 7">
    <name type="scientific">Alteromonas macleodii</name>
    <name type="common">Pseudoalteromonas macleodii</name>
    <dbReference type="NCBI Taxonomy" id="28108"/>
    <lineage>
        <taxon>Bacteria</taxon>
        <taxon>Pseudomonadati</taxon>
        <taxon>Pseudomonadota</taxon>
        <taxon>Gammaproteobacteria</taxon>
        <taxon>Alteromonadales</taxon>
        <taxon>Alteromonadaceae</taxon>
        <taxon>Alteromonas/Salinimonas group</taxon>
        <taxon>Alteromonas</taxon>
    </lineage>
</organism>
<keyword evidence="4" id="KW-0964">Secreted</keyword>
<dbReference type="GO" id="GO:0042597">
    <property type="term" value="C:periplasmic space"/>
    <property type="evidence" value="ECO:0007669"/>
    <property type="project" value="UniProtKB-SubCell"/>
</dbReference>
<keyword evidence="4" id="KW-0574">Periplasm</keyword>
<evidence type="ECO:0000256" key="3">
    <source>
        <dbReference type="ARBA" id="ARBA00022729"/>
    </source>
</evidence>
<accession>A0A6T9XY42</accession>
<dbReference type="GO" id="GO:0006817">
    <property type="term" value="P:phosphate ion transport"/>
    <property type="evidence" value="ECO:0007669"/>
    <property type="project" value="UniProtKB-UniRule"/>
</dbReference>
<dbReference type="PANTHER" id="PTHR30570:SF6">
    <property type="entry name" value="PHOSPHATE-BINDING PROTEIN PSTS"/>
    <property type="match status" value="1"/>
</dbReference>
<evidence type="ECO:0000256" key="2">
    <source>
        <dbReference type="ARBA" id="ARBA00022448"/>
    </source>
</evidence>
<dbReference type="EMBL" id="LR812090">
    <property type="protein sequence ID" value="CAB9492731.1"/>
    <property type="molecule type" value="Genomic_DNA"/>
</dbReference>
<dbReference type="GO" id="GO:0042301">
    <property type="term" value="F:phosphate ion binding"/>
    <property type="evidence" value="ECO:0007669"/>
    <property type="project" value="UniProtKB-UniRule"/>
</dbReference>
<keyword evidence="4" id="KW-0592">Phosphate transport</keyword>
<keyword evidence="3" id="KW-0732">Signal</keyword>
<evidence type="ECO:0000313" key="7">
    <source>
        <dbReference type="Proteomes" id="UP000509458"/>
    </source>
</evidence>
<dbReference type="InterPro" id="IPR050811">
    <property type="entry name" value="Phosphate_ABC_transporter"/>
</dbReference>
<gene>
    <name evidence="6" type="primary">pstS</name>
    <name evidence="6" type="ORF">ALFOR1_20170</name>
</gene>
<protein>
    <recommendedName>
        <fullName evidence="4">Phosphate-binding protein</fullName>
    </recommendedName>
</protein>
<evidence type="ECO:0000256" key="4">
    <source>
        <dbReference type="RuleBase" id="RU367119"/>
    </source>
</evidence>
<dbReference type="Proteomes" id="UP000509458">
    <property type="component" value="Chromosome"/>
</dbReference>
<keyword evidence="2 4" id="KW-0813">Transport</keyword>
<dbReference type="InterPro" id="IPR024370">
    <property type="entry name" value="PBP_domain"/>
</dbReference>
<comment type="subcellular location">
    <subcellularLocation>
        <location evidence="4">Periplasm</location>
    </subcellularLocation>
    <subcellularLocation>
        <location evidence="4">Secreted</location>
    </subcellularLocation>
</comment>
<dbReference type="CDD" id="cd13653">
    <property type="entry name" value="PBP2_phosphate_like_1"/>
    <property type="match status" value="1"/>
</dbReference>
<dbReference type="GO" id="GO:0007155">
    <property type="term" value="P:cell adhesion"/>
    <property type="evidence" value="ECO:0007669"/>
    <property type="project" value="UniProtKB-UniRule"/>
</dbReference>